<reference evidence="2 3" key="1">
    <citation type="submission" date="2024-09" db="EMBL/GenBank/DDBJ databases">
        <title>Rethinking Asexuality: The Enigmatic Case of Functional Sexual Genes in Lepraria (Stereocaulaceae).</title>
        <authorList>
            <person name="Doellman M."/>
            <person name="Sun Y."/>
            <person name="Barcenas-Pena A."/>
            <person name="Lumbsch H.T."/>
            <person name="Grewe F."/>
        </authorList>
    </citation>
    <scope>NUCLEOTIDE SEQUENCE [LARGE SCALE GENOMIC DNA]</scope>
    <source>
        <strain evidence="2 3">Grewe 0041</strain>
    </source>
</reference>
<gene>
    <name evidence="2" type="ORF">ABVK25_010061</name>
</gene>
<feature type="region of interest" description="Disordered" evidence="1">
    <location>
        <begin position="134"/>
        <end position="168"/>
    </location>
</feature>
<feature type="compositionally biased region" description="Basic and acidic residues" evidence="1">
    <location>
        <begin position="136"/>
        <end position="157"/>
    </location>
</feature>
<keyword evidence="3" id="KW-1185">Reference proteome</keyword>
<dbReference type="EMBL" id="JBHFEH010000059">
    <property type="protein sequence ID" value="KAL2049720.1"/>
    <property type="molecule type" value="Genomic_DNA"/>
</dbReference>
<protein>
    <submittedName>
        <fullName evidence="2">Uncharacterized protein</fullName>
    </submittedName>
</protein>
<organism evidence="2 3">
    <name type="scientific">Lepraria finkii</name>
    <dbReference type="NCBI Taxonomy" id="1340010"/>
    <lineage>
        <taxon>Eukaryota</taxon>
        <taxon>Fungi</taxon>
        <taxon>Dikarya</taxon>
        <taxon>Ascomycota</taxon>
        <taxon>Pezizomycotina</taxon>
        <taxon>Lecanoromycetes</taxon>
        <taxon>OSLEUM clade</taxon>
        <taxon>Lecanoromycetidae</taxon>
        <taxon>Lecanorales</taxon>
        <taxon>Lecanorineae</taxon>
        <taxon>Stereocaulaceae</taxon>
        <taxon>Lepraria</taxon>
    </lineage>
</organism>
<dbReference type="Proteomes" id="UP001590951">
    <property type="component" value="Unassembled WGS sequence"/>
</dbReference>
<evidence type="ECO:0000313" key="2">
    <source>
        <dbReference type="EMBL" id="KAL2049720.1"/>
    </source>
</evidence>
<proteinExistence type="predicted"/>
<name>A0ABR4AW73_9LECA</name>
<sequence length="168" mass="18623">MACLRPSQITIRPSSRRAQEIGEALQDSAIYLQAAPTTPSTPPSPVTPLDKLIPAIPNRSRSTPHLQFHSRTREKPVQRNHTAQIEFGPPSPRVGSPTRPHSIRHLPLTALEALQENVRSHRYPVGQYPTAASHIDSWRAREGRNSHANDSNPRHGVGDVQSNIPNTR</sequence>
<feature type="region of interest" description="Disordered" evidence="1">
    <location>
        <begin position="54"/>
        <end position="102"/>
    </location>
</feature>
<comment type="caution">
    <text evidence="2">The sequence shown here is derived from an EMBL/GenBank/DDBJ whole genome shotgun (WGS) entry which is preliminary data.</text>
</comment>
<evidence type="ECO:0000256" key="1">
    <source>
        <dbReference type="SAM" id="MobiDB-lite"/>
    </source>
</evidence>
<accession>A0ABR4AW73</accession>
<evidence type="ECO:0000313" key="3">
    <source>
        <dbReference type="Proteomes" id="UP001590951"/>
    </source>
</evidence>